<sequence length="226" mass="25115">MKFVVFGLGNFGAALSQQLVSLGHEVIGVDLRQELVDKYSNAITHTIMLDATNKEAIRELPLRDIDAAIVGIGENEGVTIMVTALLKQVGVKRIICRVTSPLQQVVLEAMNLEEFVYPESSSAERLAFRLDLPGVTNSYRLRDDYRMLEVQAPERYVGKTVESIRFGEKYKLVLVTITRNQTVKNIFGRDSVVPRSMGVVPAETVLLPGDDLLIFGTTNDLKSFVE</sequence>
<evidence type="ECO:0000313" key="2">
    <source>
        <dbReference type="EMBL" id="WEK34030.1"/>
    </source>
</evidence>
<dbReference type="InterPro" id="IPR036291">
    <property type="entry name" value="NAD(P)-bd_dom_sf"/>
</dbReference>
<reference evidence="2" key="1">
    <citation type="submission" date="2023-03" db="EMBL/GenBank/DDBJ databases">
        <title>Andean soil-derived lignocellulolytic bacterial consortium as a source of novel taxa and putative plastic-active enzymes.</title>
        <authorList>
            <person name="Diaz-Garcia L."/>
            <person name="Chuvochina M."/>
            <person name="Feuerriegel G."/>
            <person name="Bunk B."/>
            <person name="Sproer C."/>
            <person name="Streit W.R."/>
            <person name="Rodriguez L.M."/>
            <person name="Overmann J."/>
            <person name="Jimenez D.J."/>
        </authorList>
    </citation>
    <scope>NUCLEOTIDE SEQUENCE</scope>
    <source>
        <strain evidence="2">MAG 7</strain>
    </source>
</reference>
<dbReference type="Proteomes" id="UP001220610">
    <property type="component" value="Chromosome"/>
</dbReference>
<dbReference type="PANTHER" id="PTHR43833:SF7">
    <property type="entry name" value="KTR SYSTEM POTASSIUM UPTAKE PROTEIN C"/>
    <property type="match status" value="1"/>
</dbReference>
<proteinExistence type="predicted"/>
<protein>
    <submittedName>
        <fullName evidence="2">TrkA family potassium uptake protein</fullName>
    </submittedName>
</protein>
<dbReference type="InterPro" id="IPR006037">
    <property type="entry name" value="RCK_C"/>
</dbReference>
<gene>
    <name evidence="2" type="ORF">P0Y53_16200</name>
</gene>
<dbReference type="InterPro" id="IPR036721">
    <property type="entry name" value="RCK_C_sf"/>
</dbReference>
<dbReference type="AlphaFoldDB" id="A0AAJ5WNT6"/>
<dbReference type="GO" id="GO:0006813">
    <property type="term" value="P:potassium ion transport"/>
    <property type="evidence" value="ECO:0007669"/>
    <property type="project" value="InterPro"/>
</dbReference>
<feature type="domain" description="RCK C-terminal" evidence="1">
    <location>
        <begin position="134"/>
        <end position="226"/>
    </location>
</feature>
<organism evidence="2 3">
    <name type="scientific">Candidatus Pseudobacter hemicellulosilyticus</name>
    <dbReference type="NCBI Taxonomy" id="3121375"/>
    <lineage>
        <taxon>Bacteria</taxon>
        <taxon>Pseudomonadati</taxon>
        <taxon>Bacteroidota</taxon>
        <taxon>Chitinophagia</taxon>
        <taxon>Chitinophagales</taxon>
        <taxon>Chitinophagaceae</taxon>
        <taxon>Pseudobacter</taxon>
    </lineage>
</organism>
<evidence type="ECO:0000313" key="3">
    <source>
        <dbReference type="Proteomes" id="UP001220610"/>
    </source>
</evidence>
<dbReference type="PROSITE" id="PS51202">
    <property type="entry name" value="RCK_C"/>
    <property type="match status" value="1"/>
</dbReference>
<dbReference type="SUPFAM" id="SSF51735">
    <property type="entry name" value="NAD(P)-binding Rossmann-fold domains"/>
    <property type="match status" value="1"/>
</dbReference>
<name>A0AAJ5WNT6_9BACT</name>
<accession>A0AAJ5WNT6</accession>
<evidence type="ECO:0000259" key="1">
    <source>
        <dbReference type="PROSITE" id="PS51202"/>
    </source>
</evidence>
<dbReference type="InterPro" id="IPR050721">
    <property type="entry name" value="Trk_Ktr_HKT_K-transport"/>
</dbReference>
<dbReference type="Gene3D" id="3.30.70.1450">
    <property type="entry name" value="Regulator of K+ conductance, C-terminal domain"/>
    <property type="match status" value="1"/>
</dbReference>
<dbReference type="GO" id="GO:0008324">
    <property type="term" value="F:monoatomic cation transmembrane transporter activity"/>
    <property type="evidence" value="ECO:0007669"/>
    <property type="project" value="InterPro"/>
</dbReference>
<dbReference type="Gene3D" id="3.40.50.720">
    <property type="entry name" value="NAD(P)-binding Rossmann-like Domain"/>
    <property type="match status" value="1"/>
</dbReference>
<dbReference type="Pfam" id="PF02254">
    <property type="entry name" value="TrkA_N"/>
    <property type="match status" value="1"/>
</dbReference>
<dbReference type="EMBL" id="CP119311">
    <property type="protein sequence ID" value="WEK34030.1"/>
    <property type="molecule type" value="Genomic_DNA"/>
</dbReference>
<dbReference type="SUPFAM" id="SSF116726">
    <property type="entry name" value="TrkA C-terminal domain-like"/>
    <property type="match status" value="1"/>
</dbReference>
<dbReference type="PANTHER" id="PTHR43833">
    <property type="entry name" value="POTASSIUM CHANNEL PROTEIN 2-RELATED-RELATED"/>
    <property type="match status" value="1"/>
</dbReference>
<dbReference type="InterPro" id="IPR003148">
    <property type="entry name" value="RCK_N"/>
</dbReference>